<dbReference type="PANTHER" id="PTHR11934:SF0">
    <property type="entry name" value="RIBOSE-5-PHOSPHATE ISOMERASE"/>
    <property type="match status" value="1"/>
</dbReference>
<dbReference type="SUPFAM" id="SSF100950">
    <property type="entry name" value="NagB/RpiA/CoA transferase-like"/>
    <property type="match status" value="1"/>
</dbReference>
<keyword evidence="7" id="KW-1185">Reference proteome</keyword>
<dbReference type="InterPro" id="IPR004788">
    <property type="entry name" value="Ribose5P_isomerase_type_A"/>
</dbReference>
<evidence type="ECO:0000256" key="5">
    <source>
        <dbReference type="ARBA" id="ARBA00023235"/>
    </source>
</evidence>
<dbReference type="AlphaFoldDB" id="A0A1I7YSM3"/>
<keyword evidence="5" id="KW-0413">Isomerase</keyword>
<reference evidence="8" key="1">
    <citation type="submission" date="2016-11" db="UniProtKB">
        <authorList>
            <consortium name="WormBaseParasite"/>
        </authorList>
    </citation>
    <scope>IDENTIFICATION</scope>
</reference>
<dbReference type="GO" id="GO:0006014">
    <property type="term" value="P:D-ribose metabolic process"/>
    <property type="evidence" value="ECO:0007669"/>
    <property type="project" value="TreeGrafter"/>
</dbReference>
<protein>
    <recommendedName>
        <fullName evidence="4">ribose-5-phosphate isomerase</fullName>
        <ecNumber evidence="4">5.3.1.6</ecNumber>
    </recommendedName>
    <alternativeName>
        <fullName evidence="6">Phosphoriboisomerase</fullName>
    </alternativeName>
</protein>
<evidence type="ECO:0000313" key="8">
    <source>
        <dbReference type="WBParaSite" id="L893_g19299.t1"/>
    </source>
</evidence>
<evidence type="ECO:0000256" key="4">
    <source>
        <dbReference type="ARBA" id="ARBA00011959"/>
    </source>
</evidence>
<evidence type="ECO:0000256" key="2">
    <source>
        <dbReference type="ARBA" id="ARBA00004988"/>
    </source>
</evidence>
<accession>A0A1I7YSM3</accession>
<dbReference type="UniPathway" id="UPA00115">
    <property type="reaction ID" value="UER00412"/>
</dbReference>
<comment type="catalytic activity">
    <reaction evidence="1">
        <text>aldehydo-D-ribose 5-phosphate = D-ribulose 5-phosphate</text>
        <dbReference type="Rhea" id="RHEA:14657"/>
        <dbReference type="ChEBI" id="CHEBI:58121"/>
        <dbReference type="ChEBI" id="CHEBI:58273"/>
        <dbReference type="EC" id="5.3.1.6"/>
    </reaction>
</comment>
<dbReference type="Pfam" id="PF06026">
    <property type="entry name" value="Rib_5-P_isom_A"/>
    <property type="match status" value="1"/>
</dbReference>
<dbReference type="CDD" id="cd01398">
    <property type="entry name" value="RPI_A"/>
    <property type="match status" value="1"/>
</dbReference>
<dbReference type="NCBIfam" id="NF001924">
    <property type="entry name" value="PRK00702.1"/>
    <property type="match status" value="1"/>
</dbReference>
<dbReference type="NCBIfam" id="TIGR00021">
    <property type="entry name" value="rpiA"/>
    <property type="match status" value="1"/>
</dbReference>
<comment type="similarity">
    <text evidence="3">Belongs to the ribose 5-phosphate isomerase family.</text>
</comment>
<dbReference type="Gene3D" id="3.30.70.260">
    <property type="match status" value="1"/>
</dbReference>
<dbReference type="SUPFAM" id="SSF75445">
    <property type="entry name" value="D-ribose-5-phosphate isomerase (RpiA), lid domain"/>
    <property type="match status" value="1"/>
</dbReference>
<proteinExistence type="inferred from homology"/>
<name>A0A1I7YSM3_9BILA</name>
<dbReference type="Proteomes" id="UP000095287">
    <property type="component" value="Unplaced"/>
</dbReference>
<dbReference type="GO" id="GO:0005737">
    <property type="term" value="C:cytoplasm"/>
    <property type="evidence" value="ECO:0007669"/>
    <property type="project" value="TreeGrafter"/>
</dbReference>
<evidence type="ECO:0000256" key="3">
    <source>
        <dbReference type="ARBA" id="ARBA00008088"/>
    </source>
</evidence>
<evidence type="ECO:0000313" key="7">
    <source>
        <dbReference type="Proteomes" id="UP000095287"/>
    </source>
</evidence>
<dbReference type="FunFam" id="3.40.50.1360:FF:000001">
    <property type="entry name" value="Ribose-5-phosphate isomerase A"/>
    <property type="match status" value="1"/>
</dbReference>
<dbReference type="Gene3D" id="3.40.50.1360">
    <property type="match status" value="1"/>
</dbReference>
<dbReference type="EC" id="5.3.1.6" evidence="4"/>
<evidence type="ECO:0000256" key="1">
    <source>
        <dbReference type="ARBA" id="ARBA00001713"/>
    </source>
</evidence>
<dbReference type="PANTHER" id="PTHR11934">
    <property type="entry name" value="RIBOSE-5-PHOSPHATE ISOMERASE"/>
    <property type="match status" value="1"/>
</dbReference>
<sequence length="272" mass="29757">MSSTHVSCLRASRLLSIGGGLDCRLLPISIRSMCALTEIERAKKHAAYQCAAENVTNGARIGVGSGSTVKYFVQYLKEKFHEKTLTDIVCVPTSFQTRHWLIEAGLPVSDLEQTPSLTVCIDGADEVDANLACIKGGGGCLLQEKVVQTCAEKFFVIADISKQSTVLGEKYKTLPIEVSQFAYAPVMRWIEQKLGGKCHLRNAVKKCGPIVTDNGNYIVDWEFPKSDDPNRDWNTINDTLLRLPGVLETGLFLGVAQKVYFATAKGDVTVIP</sequence>
<dbReference type="GO" id="GO:0009052">
    <property type="term" value="P:pentose-phosphate shunt, non-oxidative branch"/>
    <property type="evidence" value="ECO:0007669"/>
    <property type="project" value="InterPro"/>
</dbReference>
<organism evidence="7 8">
    <name type="scientific">Steinernema glaseri</name>
    <dbReference type="NCBI Taxonomy" id="37863"/>
    <lineage>
        <taxon>Eukaryota</taxon>
        <taxon>Metazoa</taxon>
        <taxon>Ecdysozoa</taxon>
        <taxon>Nematoda</taxon>
        <taxon>Chromadorea</taxon>
        <taxon>Rhabditida</taxon>
        <taxon>Tylenchina</taxon>
        <taxon>Panagrolaimomorpha</taxon>
        <taxon>Strongyloidoidea</taxon>
        <taxon>Steinernematidae</taxon>
        <taxon>Steinernema</taxon>
    </lineage>
</organism>
<dbReference type="GO" id="GO:0004751">
    <property type="term" value="F:ribose-5-phosphate isomerase activity"/>
    <property type="evidence" value="ECO:0007669"/>
    <property type="project" value="UniProtKB-EC"/>
</dbReference>
<comment type="pathway">
    <text evidence="2">Carbohydrate degradation; pentose phosphate pathway; D-ribose 5-phosphate from D-ribulose 5-phosphate (non-oxidative stage): step 1/1.</text>
</comment>
<evidence type="ECO:0000256" key="6">
    <source>
        <dbReference type="ARBA" id="ARBA00029734"/>
    </source>
</evidence>
<dbReference type="WBParaSite" id="L893_g19299.t1">
    <property type="protein sequence ID" value="L893_g19299.t1"/>
    <property type="gene ID" value="L893_g19299"/>
</dbReference>
<dbReference type="InterPro" id="IPR037171">
    <property type="entry name" value="NagB/RpiA_transferase-like"/>
</dbReference>
<dbReference type="FunFam" id="3.30.70.260:FF:000018">
    <property type="entry name" value="Ribose-5-phosphate isomerase A"/>
    <property type="match status" value="1"/>
</dbReference>